<evidence type="ECO:0000313" key="11">
    <source>
        <dbReference type="Proteomes" id="UP000009881"/>
    </source>
</evidence>
<accession>K9HJB4</accession>
<feature type="transmembrane region" description="Helical" evidence="7">
    <location>
        <begin position="60"/>
        <end position="80"/>
    </location>
</feature>
<dbReference type="eggNOG" id="COG0600">
    <property type="taxonomic scope" value="Bacteria"/>
</dbReference>
<evidence type="ECO:0000256" key="8">
    <source>
        <dbReference type="SAM" id="MobiDB-lite"/>
    </source>
</evidence>
<dbReference type="PATRIC" id="fig|1238182.3.peg.3107"/>
<feature type="transmembrane region" description="Helical" evidence="7">
    <location>
        <begin position="112"/>
        <end position="134"/>
    </location>
</feature>
<dbReference type="RefSeq" id="WP_009541549.1">
    <property type="nucleotide sequence ID" value="NZ_ANHY01000015.1"/>
</dbReference>
<evidence type="ECO:0000256" key="6">
    <source>
        <dbReference type="ARBA" id="ARBA00023136"/>
    </source>
</evidence>
<feature type="transmembrane region" description="Helical" evidence="7">
    <location>
        <begin position="146"/>
        <end position="168"/>
    </location>
</feature>
<feature type="region of interest" description="Disordered" evidence="8">
    <location>
        <begin position="1"/>
        <end position="53"/>
    </location>
</feature>
<evidence type="ECO:0000256" key="7">
    <source>
        <dbReference type="RuleBase" id="RU363032"/>
    </source>
</evidence>
<evidence type="ECO:0000313" key="10">
    <source>
        <dbReference type="EMBL" id="EKV28681.1"/>
    </source>
</evidence>
<dbReference type="PANTHER" id="PTHR30151:SF0">
    <property type="entry name" value="ABC TRANSPORTER PERMEASE PROTEIN MJ0413-RELATED"/>
    <property type="match status" value="1"/>
</dbReference>
<feature type="transmembrane region" description="Helical" evidence="7">
    <location>
        <begin position="174"/>
        <end position="196"/>
    </location>
</feature>
<comment type="caution">
    <text evidence="10">The sequence shown here is derived from an EMBL/GenBank/DDBJ whole genome shotgun (WGS) entry which is preliminary data.</text>
</comment>
<evidence type="ECO:0000256" key="4">
    <source>
        <dbReference type="ARBA" id="ARBA00022692"/>
    </source>
</evidence>
<dbReference type="EMBL" id="ANHY01000015">
    <property type="protein sequence ID" value="EKV28681.1"/>
    <property type="molecule type" value="Genomic_DNA"/>
</dbReference>
<dbReference type="Gene3D" id="1.10.3720.10">
    <property type="entry name" value="MetI-like"/>
    <property type="match status" value="1"/>
</dbReference>
<comment type="subcellular location">
    <subcellularLocation>
        <location evidence="1 7">Cell membrane</location>
        <topology evidence="1 7">Multi-pass membrane protein</topology>
    </subcellularLocation>
</comment>
<feature type="domain" description="ABC transmembrane type-1" evidence="9">
    <location>
        <begin position="108"/>
        <end position="288"/>
    </location>
</feature>
<sequence length="306" mass="32536">MSTTSNAASTRPPAAAPASGETAADTAAKPTRAATASAPPARKRRPMLKRVADHKGAKRAAPWVTTLGLFVVWELAVRGFDVPQSVLPTASESFAAIWTYRDAIWMHAAQTLFTTVVGFAVAVVFGLVLGALVGSSRTIYDALNPMLIGFNSVPKVAVVPILVMWFGIGTVPAILTAFLISFFPIVVNVATGLATLEPELRDVLRSLGATRRDILMKVGFPRAMPFFFASLKIAITLAFVGSVLSETVASDLGVGYLMISASSKFNMPLLFAGLLVIAAMGIAMYELFNQIERRSTRWATRGSGGQ</sequence>
<name>K9HJB4_9PROT</name>
<feature type="transmembrane region" description="Helical" evidence="7">
    <location>
        <begin position="226"/>
        <end position="245"/>
    </location>
</feature>
<dbReference type="AlphaFoldDB" id="K9HJB4"/>
<evidence type="ECO:0000256" key="5">
    <source>
        <dbReference type="ARBA" id="ARBA00022989"/>
    </source>
</evidence>
<keyword evidence="6 7" id="KW-0472">Membrane</keyword>
<organism evidence="10 11">
    <name type="scientific">Caenispirillum salinarum AK4</name>
    <dbReference type="NCBI Taxonomy" id="1238182"/>
    <lineage>
        <taxon>Bacteria</taxon>
        <taxon>Pseudomonadati</taxon>
        <taxon>Pseudomonadota</taxon>
        <taxon>Alphaproteobacteria</taxon>
        <taxon>Rhodospirillales</taxon>
        <taxon>Novispirillaceae</taxon>
        <taxon>Caenispirillum</taxon>
    </lineage>
</organism>
<feature type="transmembrane region" description="Helical" evidence="7">
    <location>
        <begin position="265"/>
        <end position="288"/>
    </location>
</feature>
<comment type="similarity">
    <text evidence="7">Belongs to the binding-protein-dependent transport system permease family.</text>
</comment>
<evidence type="ECO:0000256" key="1">
    <source>
        <dbReference type="ARBA" id="ARBA00004651"/>
    </source>
</evidence>
<dbReference type="PANTHER" id="PTHR30151">
    <property type="entry name" value="ALKANE SULFONATE ABC TRANSPORTER-RELATED, MEMBRANE SUBUNIT"/>
    <property type="match status" value="1"/>
</dbReference>
<keyword evidence="5 7" id="KW-1133">Transmembrane helix</keyword>
<dbReference type="Pfam" id="PF00528">
    <property type="entry name" value="BPD_transp_1"/>
    <property type="match status" value="1"/>
</dbReference>
<evidence type="ECO:0000259" key="9">
    <source>
        <dbReference type="PROSITE" id="PS50928"/>
    </source>
</evidence>
<dbReference type="CDD" id="cd06261">
    <property type="entry name" value="TM_PBP2"/>
    <property type="match status" value="1"/>
</dbReference>
<dbReference type="InterPro" id="IPR035906">
    <property type="entry name" value="MetI-like_sf"/>
</dbReference>
<dbReference type="SUPFAM" id="SSF161098">
    <property type="entry name" value="MetI-like"/>
    <property type="match status" value="1"/>
</dbReference>
<keyword evidence="2 7" id="KW-0813">Transport</keyword>
<dbReference type="STRING" id="1238182.C882_0893"/>
<evidence type="ECO:0000256" key="3">
    <source>
        <dbReference type="ARBA" id="ARBA00022475"/>
    </source>
</evidence>
<reference evidence="10 11" key="1">
    <citation type="journal article" date="2013" name="Genome Announc.">
        <title>Draft Genome Sequence of an Alphaproteobacterium, Caenispirillum salinarum AK4(T), Isolated from a Solar Saltern.</title>
        <authorList>
            <person name="Khatri I."/>
            <person name="Singh A."/>
            <person name="Korpole S."/>
            <person name="Pinnaka A.K."/>
            <person name="Subramanian S."/>
        </authorList>
    </citation>
    <scope>NUCLEOTIDE SEQUENCE [LARGE SCALE GENOMIC DNA]</scope>
    <source>
        <strain evidence="10 11">AK4</strain>
    </source>
</reference>
<protein>
    <submittedName>
        <fullName evidence="10">Hydroxymethylpyrimidine ABC transporter, transmembrane component</fullName>
    </submittedName>
</protein>
<dbReference type="Proteomes" id="UP000009881">
    <property type="component" value="Unassembled WGS sequence"/>
</dbReference>
<keyword evidence="3" id="KW-1003">Cell membrane</keyword>
<dbReference type="InterPro" id="IPR000515">
    <property type="entry name" value="MetI-like"/>
</dbReference>
<gene>
    <name evidence="10" type="ORF">C882_0893</name>
</gene>
<feature type="compositionally biased region" description="Low complexity" evidence="8">
    <location>
        <begin position="1"/>
        <end position="40"/>
    </location>
</feature>
<proteinExistence type="inferred from homology"/>
<keyword evidence="4 7" id="KW-0812">Transmembrane</keyword>
<dbReference type="PROSITE" id="PS50928">
    <property type="entry name" value="ABC_TM1"/>
    <property type="match status" value="1"/>
</dbReference>
<dbReference type="GO" id="GO:0055085">
    <property type="term" value="P:transmembrane transport"/>
    <property type="evidence" value="ECO:0007669"/>
    <property type="project" value="InterPro"/>
</dbReference>
<keyword evidence="11" id="KW-1185">Reference proteome</keyword>
<dbReference type="GO" id="GO:0005886">
    <property type="term" value="C:plasma membrane"/>
    <property type="evidence" value="ECO:0007669"/>
    <property type="project" value="UniProtKB-SubCell"/>
</dbReference>
<evidence type="ECO:0000256" key="2">
    <source>
        <dbReference type="ARBA" id="ARBA00022448"/>
    </source>
</evidence>